<keyword evidence="4" id="KW-0812">Transmembrane</keyword>
<name>A0A060X3G6_ONCMY</name>
<dbReference type="STRING" id="8022.A0A060X3G6"/>
<feature type="domain" description="ABC transporter" evidence="7">
    <location>
        <begin position="188"/>
        <end position="263"/>
    </location>
</feature>
<dbReference type="GO" id="GO:0033344">
    <property type="term" value="P:cholesterol efflux"/>
    <property type="evidence" value="ECO:0007669"/>
    <property type="project" value="TreeGrafter"/>
</dbReference>
<dbReference type="PANTHER" id="PTHR48041:SF90">
    <property type="entry name" value="ATP-BINDING CASSETTE SUB-FAMILY G MEMBER 1"/>
    <property type="match status" value="1"/>
</dbReference>
<keyword evidence="5" id="KW-1133">Transmembrane helix</keyword>
<dbReference type="GO" id="GO:0034041">
    <property type="term" value="F:ABC-type sterol transporter activity"/>
    <property type="evidence" value="ECO:0007669"/>
    <property type="project" value="TreeGrafter"/>
</dbReference>
<dbReference type="Gene3D" id="3.40.50.300">
    <property type="entry name" value="P-loop containing nucleotide triphosphate hydrolases"/>
    <property type="match status" value="1"/>
</dbReference>
<protein>
    <recommendedName>
        <fullName evidence="7">ABC transporter domain-containing protein</fullName>
    </recommendedName>
</protein>
<evidence type="ECO:0000256" key="5">
    <source>
        <dbReference type="ARBA" id="ARBA00022989"/>
    </source>
</evidence>
<dbReference type="GO" id="GO:0005886">
    <property type="term" value="C:plasma membrane"/>
    <property type="evidence" value="ECO:0007669"/>
    <property type="project" value="TreeGrafter"/>
</dbReference>
<keyword evidence="3" id="KW-0813">Transport</keyword>
<sequence>MLLKPIHLHPVCDVTFLTLWLVVRLLLISSWAQGRQDTRERIERVNTSSAVHTKRRCNRCLQVIRWDIFVLLLEKKNLGGMECVMAAFSVNNATVTNSIIMNTNGPPDLMLDPRTVCVSIDEVVSNHVRSQQTPLLHGHLKKVENSLTEAQRFSYLPRRPAVNIEFKDVCYSVPEGPWWGKKGYKTLLKGISGKFTSGCLVAIMGPSGAGKSTLMNILSGYRETGMKGEILINGQPRDLRSFRKVSCYIMQDDMLLPHLTVQEAMMVIFLHFI</sequence>
<evidence type="ECO:0000256" key="4">
    <source>
        <dbReference type="ARBA" id="ARBA00022692"/>
    </source>
</evidence>
<dbReference type="EMBL" id="FR904944">
    <property type="protein sequence ID" value="CDQ74016.1"/>
    <property type="molecule type" value="Genomic_DNA"/>
</dbReference>
<comment type="subcellular location">
    <subcellularLocation>
        <location evidence="1">Membrane</location>
        <topology evidence="1">Multi-pass membrane protein</topology>
    </subcellularLocation>
</comment>
<evidence type="ECO:0000256" key="1">
    <source>
        <dbReference type="ARBA" id="ARBA00004141"/>
    </source>
</evidence>
<reference evidence="8" key="2">
    <citation type="submission" date="2014-03" db="EMBL/GenBank/DDBJ databases">
        <authorList>
            <person name="Genoscope - CEA"/>
        </authorList>
    </citation>
    <scope>NUCLEOTIDE SEQUENCE</scope>
</reference>
<keyword evidence="6" id="KW-0472">Membrane</keyword>
<evidence type="ECO:0000313" key="8">
    <source>
        <dbReference type="EMBL" id="CDQ74016.1"/>
    </source>
</evidence>
<organism evidence="8 9">
    <name type="scientific">Oncorhynchus mykiss</name>
    <name type="common">Rainbow trout</name>
    <name type="synonym">Salmo gairdneri</name>
    <dbReference type="NCBI Taxonomy" id="8022"/>
    <lineage>
        <taxon>Eukaryota</taxon>
        <taxon>Metazoa</taxon>
        <taxon>Chordata</taxon>
        <taxon>Craniata</taxon>
        <taxon>Vertebrata</taxon>
        <taxon>Euteleostomi</taxon>
        <taxon>Actinopterygii</taxon>
        <taxon>Neopterygii</taxon>
        <taxon>Teleostei</taxon>
        <taxon>Protacanthopterygii</taxon>
        <taxon>Salmoniformes</taxon>
        <taxon>Salmonidae</taxon>
        <taxon>Salmoninae</taxon>
        <taxon>Oncorhynchus</taxon>
    </lineage>
</organism>
<dbReference type="GO" id="GO:0042632">
    <property type="term" value="P:cholesterol homeostasis"/>
    <property type="evidence" value="ECO:0007669"/>
    <property type="project" value="TreeGrafter"/>
</dbReference>
<dbReference type="Proteomes" id="UP000193380">
    <property type="component" value="Unassembled WGS sequence"/>
</dbReference>
<dbReference type="PaxDb" id="8022-A0A060X3G6"/>
<dbReference type="InterPro" id="IPR027417">
    <property type="entry name" value="P-loop_NTPase"/>
</dbReference>
<comment type="similarity">
    <text evidence="2">Belongs to the ABC transporter superfamily. ABCG family. Eye pigment precursor importer (TC 3.A.1.204) subfamily.</text>
</comment>
<proteinExistence type="inferred from homology"/>
<evidence type="ECO:0000256" key="2">
    <source>
        <dbReference type="ARBA" id="ARBA00005814"/>
    </source>
</evidence>
<accession>A0A060X3G6</accession>
<dbReference type="AlphaFoldDB" id="A0A060X3G6"/>
<evidence type="ECO:0000313" key="9">
    <source>
        <dbReference type="Proteomes" id="UP000193380"/>
    </source>
</evidence>
<evidence type="ECO:0000256" key="6">
    <source>
        <dbReference type="ARBA" id="ARBA00023136"/>
    </source>
</evidence>
<gene>
    <name evidence="8" type="ORF">GSONMT00055226001</name>
</gene>
<dbReference type="SUPFAM" id="SSF52540">
    <property type="entry name" value="P-loop containing nucleoside triphosphate hydrolases"/>
    <property type="match status" value="1"/>
</dbReference>
<dbReference type="InterPro" id="IPR003439">
    <property type="entry name" value="ABC_transporter-like_ATP-bd"/>
</dbReference>
<dbReference type="Pfam" id="PF00005">
    <property type="entry name" value="ABC_tran"/>
    <property type="match status" value="1"/>
</dbReference>
<reference evidence="8" key="1">
    <citation type="journal article" date="2014" name="Nat. Commun.">
        <title>The rainbow trout genome provides novel insights into evolution after whole-genome duplication in vertebrates.</title>
        <authorList>
            <person name="Berthelot C."/>
            <person name="Brunet F."/>
            <person name="Chalopin D."/>
            <person name="Juanchich A."/>
            <person name="Bernard M."/>
            <person name="Noel B."/>
            <person name="Bento P."/>
            <person name="Da Silva C."/>
            <person name="Labadie K."/>
            <person name="Alberti A."/>
            <person name="Aury J.M."/>
            <person name="Louis A."/>
            <person name="Dehais P."/>
            <person name="Bardou P."/>
            <person name="Montfort J."/>
            <person name="Klopp C."/>
            <person name="Cabau C."/>
            <person name="Gaspin C."/>
            <person name="Thorgaard G.H."/>
            <person name="Boussaha M."/>
            <person name="Quillet E."/>
            <person name="Guyomard R."/>
            <person name="Galiana D."/>
            <person name="Bobe J."/>
            <person name="Volff J.N."/>
            <person name="Genet C."/>
            <person name="Wincker P."/>
            <person name="Jaillon O."/>
            <person name="Roest Crollius H."/>
            <person name="Guiguen Y."/>
        </authorList>
    </citation>
    <scope>NUCLEOTIDE SEQUENCE [LARGE SCALE GENOMIC DNA]</scope>
</reference>
<dbReference type="InterPro" id="IPR050352">
    <property type="entry name" value="ABCG_transporters"/>
</dbReference>
<dbReference type="GO" id="GO:0016887">
    <property type="term" value="F:ATP hydrolysis activity"/>
    <property type="evidence" value="ECO:0007669"/>
    <property type="project" value="InterPro"/>
</dbReference>
<dbReference type="PANTHER" id="PTHR48041">
    <property type="entry name" value="ABC TRANSPORTER G FAMILY MEMBER 28"/>
    <property type="match status" value="1"/>
</dbReference>
<evidence type="ECO:0000256" key="3">
    <source>
        <dbReference type="ARBA" id="ARBA00022448"/>
    </source>
</evidence>
<dbReference type="GO" id="GO:0005524">
    <property type="term" value="F:ATP binding"/>
    <property type="evidence" value="ECO:0007669"/>
    <property type="project" value="InterPro"/>
</dbReference>
<evidence type="ECO:0000259" key="7">
    <source>
        <dbReference type="Pfam" id="PF00005"/>
    </source>
</evidence>